<feature type="compositionally biased region" description="Low complexity" evidence="1">
    <location>
        <begin position="93"/>
        <end position="110"/>
    </location>
</feature>
<protein>
    <submittedName>
        <fullName evidence="2">Uncharacterized protein</fullName>
    </submittedName>
</protein>
<comment type="caution">
    <text evidence="2">The sequence shown here is derived from an EMBL/GenBank/DDBJ whole genome shotgun (WGS) entry which is preliminary data.</text>
</comment>
<keyword evidence="3" id="KW-1185">Reference proteome</keyword>
<organism evidence="2 3">
    <name type="scientific">Linnemannia schmuckeri</name>
    <dbReference type="NCBI Taxonomy" id="64567"/>
    <lineage>
        <taxon>Eukaryota</taxon>
        <taxon>Fungi</taxon>
        <taxon>Fungi incertae sedis</taxon>
        <taxon>Mucoromycota</taxon>
        <taxon>Mortierellomycotina</taxon>
        <taxon>Mortierellomycetes</taxon>
        <taxon>Mortierellales</taxon>
        <taxon>Mortierellaceae</taxon>
        <taxon>Linnemannia</taxon>
    </lineage>
</organism>
<feature type="compositionally biased region" description="Basic and acidic residues" evidence="1">
    <location>
        <begin position="70"/>
        <end position="92"/>
    </location>
</feature>
<evidence type="ECO:0000256" key="1">
    <source>
        <dbReference type="SAM" id="MobiDB-lite"/>
    </source>
</evidence>
<reference evidence="2" key="1">
    <citation type="journal article" date="2020" name="Fungal Divers.">
        <title>Resolving the Mortierellaceae phylogeny through synthesis of multi-gene phylogenetics and phylogenomics.</title>
        <authorList>
            <person name="Vandepol N."/>
            <person name="Liber J."/>
            <person name="Desiro A."/>
            <person name="Na H."/>
            <person name="Kennedy M."/>
            <person name="Barry K."/>
            <person name="Grigoriev I.V."/>
            <person name="Miller A.N."/>
            <person name="O'Donnell K."/>
            <person name="Stajich J.E."/>
            <person name="Bonito G."/>
        </authorList>
    </citation>
    <scope>NUCLEOTIDE SEQUENCE</scope>
    <source>
        <strain evidence="2">NRRL 6426</strain>
    </source>
</reference>
<accession>A0A9P5S9T5</accession>
<sequence length="171" mass="18114">MLTLQACAATTTGTSFPPGGGPVGLSDQASSSFSGSSHFQPSRHSFRPSSSSTTPHNNNNSNSTCRKRSYPHDEQTHDDSILSNHQEQREISSSESVSTNSTSSAAVETSLQCPRLQTQQLCLPRKSSQPLATLQGLGGVSGQCPLDPSTAKANFVDSLVALDLKPQYFCP</sequence>
<evidence type="ECO:0000313" key="2">
    <source>
        <dbReference type="EMBL" id="KAF9156186.1"/>
    </source>
</evidence>
<dbReference type="OrthoDB" id="2440643at2759"/>
<dbReference type="AlphaFoldDB" id="A0A9P5S9T5"/>
<evidence type="ECO:0000313" key="3">
    <source>
        <dbReference type="Proteomes" id="UP000748756"/>
    </source>
</evidence>
<dbReference type="Proteomes" id="UP000748756">
    <property type="component" value="Unassembled WGS sequence"/>
</dbReference>
<feature type="region of interest" description="Disordered" evidence="1">
    <location>
        <begin position="1"/>
        <end position="110"/>
    </location>
</feature>
<name>A0A9P5S9T5_9FUNG</name>
<gene>
    <name evidence="2" type="ORF">BG015_006922</name>
</gene>
<feature type="compositionally biased region" description="Low complexity" evidence="1">
    <location>
        <begin position="26"/>
        <end position="64"/>
    </location>
</feature>
<proteinExistence type="predicted"/>
<dbReference type="EMBL" id="JAAAUQ010000034">
    <property type="protein sequence ID" value="KAF9156186.1"/>
    <property type="molecule type" value="Genomic_DNA"/>
</dbReference>